<feature type="transmembrane region" description="Helical" evidence="1">
    <location>
        <begin position="7"/>
        <end position="25"/>
    </location>
</feature>
<dbReference type="HOGENOM" id="CLU_2453712_0_0_12"/>
<feature type="transmembrane region" description="Helical" evidence="1">
    <location>
        <begin position="31"/>
        <end position="51"/>
    </location>
</feature>
<keyword evidence="1" id="KW-0472">Membrane</keyword>
<evidence type="ECO:0000256" key="1">
    <source>
        <dbReference type="SAM" id="Phobius"/>
    </source>
</evidence>
<keyword evidence="1" id="KW-0812">Transmembrane</keyword>
<dbReference type="EMBL" id="AGDV01000012">
    <property type="protein sequence ID" value="EMB33307.1"/>
    <property type="molecule type" value="Genomic_DNA"/>
</dbReference>
<accession>A0A0E2E426</accession>
<reference evidence="2" key="1">
    <citation type="submission" date="2012-01" db="EMBL/GenBank/DDBJ databases">
        <title>The Genome Sequence of Treponema denticola H-22.</title>
        <authorList>
            <consortium name="The Broad Institute Genome Sequencing Platform"/>
            <person name="Earl A."/>
            <person name="Ward D."/>
            <person name="Feldgarden M."/>
            <person name="Gevers D."/>
            <person name="Blanton J.M."/>
            <person name="Fenno C.J."/>
            <person name="Baranova O.V."/>
            <person name="Mathney J."/>
            <person name="Dewhirst F.E."/>
            <person name="Izard J."/>
            <person name="Young S.K."/>
            <person name="Zeng Q."/>
            <person name="Gargeya S."/>
            <person name="Fitzgerald M."/>
            <person name="Haas B."/>
            <person name="Abouelleil A."/>
            <person name="Alvarado L."/>
            <person name="Arachchi H.M."/>
            <person name="Berlin A."/>
            <person name="Chapman S.B."/>
            <person name="Gearin G."/>
            <person name="Goldberg J."/>
            <person name="Griggs A."/>
            <person name="Gujja S."/>
            <person name="Hansen M."/>
            <person name="Heiman D."/>
            <person name="Howarth C."/>
            <person name="Larimer J."/>
            <person name="Lui A."/>
            <person name="MacDonald P.J.P."/>
            <person name="McCowen C."/>
            <person name="Montmayeur A."/>
            <person name="Murphy C."/>
            <person name="Neiman D."/>
            <person name="Pearson M."/>
            <person name="Priest M."/>
            <person name="Roberts A."/>
            <person name="Saif S."/>
            <person name="Shea T."/>
            <person name="Sisk P."/>
            <person name="Stolte C."/>
            <person name="Sykes S."/>
            <person name="Wortman J."/>
            <person name="Nusbaum C."/>
            <person name="Birren B."/>
        </authorList>
    </citation>
    <scope>NUCLEOTIDE SEQUENCE [LARGE SCALE GENOMIC DNA]</scope>
    <source>
        <strain evidence="2">H-22</strain>
    </source>
</reference>
<organism evidence="2">
    <name type="scientific">Treponema denticola H-22</name>
    <dbReference type="NCBI Taxonomy" id="999432"/>
    <lineage>
        <taxon>Bacteria</taxon>
        <taxon>Pseudomonadati</taxon>
        <taxon>Spirochaetota</taxon>
        <taxon>Spirochaetia</taxon>
        <taxon>Spirochaetales</taxon>
        <taxon>Treponemataceae</taxon>
        <taxon>Treponema</taxon>
    </lineage>
</organism>
<dbReference type="Gene3D" id="3.40.190.120">
    <property type="entry name" value="Osmoprotection protein (prox), domain 2"/>
    <property type="match status" value="1"/>
</dbReference>
<name>A0A0E2E426_TREDN</name>
<dbReference type="AlphaFoldDB" id="A0A0E2E426"/>
<evidence type="ECO:0000313" key="2">
    <source>
        <dbReference type="EMBL" id="EMB33307.1"/>
    </source>
</evidence>
<keyword evidence="1" id="KW-1133">Transmembrane helix</keyword>
<proteinExistence type="predicted"/>
<dbReference type="Proteomes" id="UP000011705">
    <property type="component" value="Chromosome"/>
</dbReference>
<sequence length="89" mass="9265">MIIGTATLAALIGAGGLGSFILLGIDRNNAALIIIGAVSSAALAGFTLEFNDRDDGTRGLKRLYGLNLNVKTMEPALRYQALEAGKKLC</sequence>
<dbReference type="PATRIC" id="fig|999432.5.peg.1730"/>
<protein>
    <submittedName>
        <fullName evidence="2">Uncharacterized protein</fullName>
    </submittedName>
</protein>
<gene>
    <name evidence="2" type="ORF">HMPREF9726_01668</name>
</gene>
<comment type="caution">
    <text evidence="2">The sequence shown here is derived from an EMBL/GenBank/DDBJ whole genome shotgun (WGS) entry which is preliminary data.</text>
</comment>